<keyword evidence="9" id="KW-1185">Reference proteome</keyword>
<dbReference type="EMBL" id="JAGGKT010000003">
    <property type="protein sequence ID" value="MBP1931510.1"/>
    <property type="molecule type" value="Genomic_DNA"/>
</dbReference>
<dbReference type="InterPro" id="IPR010809">
    <property type="entry name" value="FliD_C"/>
</dbReference>
<comment type="subcellular location">
    <subcellularLocation>
        <location evidence="5">Secreted</location>
    </subcellularLocation>
    <subcellularLocation>
        <location evidence="5">Bacterial flagellum</location>
    </subcellularLocation>
</comment>
<dbReference type="Pfam" id="PF02465">
    <property type="entry name" value="FliD_N"/>
    <property type="match status" value="1"/>
</dbReference>
<feature type="domain" description="Flagellar hook-associated protein 2 C-terminal" evidence="7">
    <location>
        <begin position="255"/>
        <end position="526"/>
    </location>
</feature>
<dbReference type="InterPro" id="IPR040026">
    <property type="entry name" value="FliD"/>
</dbReference>
<name>A0ABS4GNR4_9BACL</name>
<keyword evidence="8" id="KW-0966">Cell projection</keyword>
<keyword evidence="3" id="KW-0175">Coiled coil</keyword>
<comment type="function">
    <text evidence="5">Required for morphogenesis and for the elongation of the flagellar filament by facilitating polymerization of the flagellin monomers at the tip of growing filament. Forms a capping structure, which prevents flagellin subunits (transported through the central channel of the flagellum) from leaking out without polymerization at the distal end.</text>
</comment>
<proteinExistence type="inferred from homology"/>
<feature type="domain" description="Flagellar hook-associated protein 2 N-terminal" evidence="6">
    <location>
        <begin position="12"/>
        <end position="106"/>
    </location>
</feature>
<dbReference type="PANTHER" id="PTHR30288">
    <property type="entry name" value="FLAGELLAR CAP/ASSEMBLY PROTEIN FLID"/>
    <property type="match status" value="1"/>
</dbReference>
<evidence type="ECO:0000256" key="1">
    <source>
        <dbReference type="ARBA" id="ARBA00009764"/>
    </source>
</evidence>
<comment type="subunit">
    <text evidence="2 5">Homopentamer.</text>
</comment>
<protein>
    <recommendedName>
        <fullName evidence="5">Flagellar hook-associated protein 2</fullName>
        <shortName evidence="5">HAP2</shortName>
    </recommendedName>
    <alternativeName>
        <fullName evidence="5">Flagellar cap protein</fullName>
    </alternativeName>
</protein>
<organism evidence="8 9">
    <name type="scientific">Ammoniphilus resinae</name>
    <dbReference type="NCBI Taxonomy" id="861532"/>
    <lineage>
        <taxon>Bacteria</taxon>
        <taxon>Bacillati</taxon>
        <taxon>Bacillota</taxon>
        <taxon>Bacilli</taxon>
        <taxon>Bacillales</taxon>
        <taxon>Paenibacillaceae</taxon>
        <taxon>Aneurinibacillus group</taxon>
        <taxon>Ammoniphilus</taxon>
    </lineage>
</organism>
<dbReference type="Proteomes" id="UP001519343">
    <property type="component" value="Unassembled WGS sequence"/>
</dbReference>
<comment type="caution">
    <text evidence="8">The sequence shown here is derived from an EMBL/GenBank/DDBJ whole genome shotgun (WGS) entry which is preliminary data.</text>
</comment>
<evidence type="ECO:0000259" key="6">
    <source>
        <dbReference type="Pfam" id="PF02465"/>
    </source>
</evidence>
<gene>
    <name evidence="8" type="ORF">J2Z37_001511</name>
</gene>
<keyword evidence="8" id="KW-0282">Flagellum</keyword>
<dbReference type="Pfam" id="PF07196">
    <property type="entry name" value="Flagellin_IN"/>
    <property type="match status" value="1"/>
</dbReference>
<evidence type="ECO:0000313" key="8">
    <source>
        <dbReference type="EMBL" id="MBP1931510.1"/>
    </source>
</evidence>
<evidence type="ECO:0000313" key="9">
    <source>
        <dbReference type="Proteomes" id="UP001519343"/>
    </source>
</evidence>
<evidence type="ECO:0000256" key="4">
    <source>
        <dbReference type="ARBA" id="ARBA00023143"/>
    </source>
</evidence>
<dbReference type="Pfam" id="PF07195">
    <property type="entry name" value="FliD_C"/>
    <property type="match status" value="1"/>
</dbReference>
<keyword evidence="4 5" id="KW-0975">Bacterial flagellum</keyword>
<reference evidence="8 9" key="1">
    <citation type="submission" date="2021-03" db="EMBL/GenBank/DDBJ databases">
        <title>Genomic Encyclopedia of Type Strains, Phase IV (KMG-IV): sequencing the most valuable type-strain genomes for metagenomic binning, comparative biology and taxonomic classification.</title>
        <authorList>
            <person name="Goeker M."/>
        </authorList>
    </citation>
    <scope>NUCLEOTIDE SEQUENCE [LARGE SCALE GENOMIC DNA]</scope>
    <source>
        <strain evidence="8 9">DSM 24738</strain>
    </source>
</reference>
<evidence type="ECO:0000259" key="7">
    <source>
        <dbReference type="Pfam" id="PF07195"/>
    </source>
</evidence>
<dbReference type="InterPro" id="IPR003481">
    <property type="entry name" value="FliD_N"/>
</dbReference>
<dbReference type="RefSeq" id="WP_209809607.1">
    <property type="nucleotide sequence ID" value="NZ_JAGGKT010000003.1"/>
</dbReference>
<evidence type="ECO:0000256" key="2">
    <source>
        <dbReference type="ARBA" id="ARBA00011255"/>
    </source>
</evidence>
<keyword evidence="5" id="KW-0964">Secreted</keyword>
<dbReference type="InterPro" id="IPR010810">
    <property type="entry name" value="Flagellin_hook_IN_motif"/>
</dbReference>
<evidence type="ECO:0000256" key="5">
    <source>
        <dbReference type="RuleBase" id="RU362066"/>
    </source>
</evidence>
<dbReference type="PANTHER" id="PTHR30288:SF0">
    <property type="entry name" value="FLAGELLAR HOOK-ASSOCIATED PROTEIN 2"/>
    <property type="match status" value="1"/>
</dbReference>
<dbReference type="Gene3D" id="3.30.70.2120">
    <property type="match status" value="1"/>
</dbReference>
<sequence length="539" mass="59496">MINELRFSGLASGMDTESIVKKLMDAERIPLNKLKQDRQWKDWQRDAYRETNTLLMDLRSSMEKLRLQSSFTQTKVSSSDTSKVDVTKVGKPSLDSYTISSASFAKPAQPSSVKFASTGLSPDDLINKNGGTDFTFKLLNTDGTESEIKVDADVDTVNSVISRINSLSDKTGVTASYSEGDKRLIFTSTATGASADFAVTTADGNNPLKIVKGSIKESLSDSTGTTITKFDVLKQDGTSDANAVVIGKDLEPGTVVINGTTVSTTGNSFVYDGLKFTLKAEMVSGTGSVTINKETDTEAIYNDIKTFVDKYNELIETLNGKLDEKRYRNYQPLLEDQKESMKDKEIELWEEKAKSGLLRNDNIISNALVKLRSSLYNVVSGAANDKFDTLSEIGIKPSDEWRDNGKLVINEDKLKEAITNNIESVKEFFTKTYDTGDKSDTTVNNSTKYQNSGVAWRFYDQLNASIKDITDKAGLAGATETTSLMGKAIGEIDDRIDAFQNRLIEVENRYWRQFTAMEKAIQKANSQSGWMMQQFGGGM</sequence>
<comment type="similarity">
    <text evidence="1 5">Belongs to the FliD family.</text>
</comment>
<keyword evidence="8" id="KW-0969">Cilium</keyword>
<accession>A0ABS4GNR4</accession>
<evidence type="ECO:0000256" key="3">
    <source>
        <dbReference type="ARBA" id="ARBA00023054"/>
    </source>
</evidence>